<reference evidence="18" key="1">
    <citation type="submission" date="2023-07" db="EMBL/GenBank/DDBJ databases">
        <title>A draft genome of Kazachstania heterogenica Y-27499.</title>
        <authorList>
            <person name="Donic C."/>
            <person name="Kralova J.S."/>
            <person name="Fidel L."/>
            <person name="Ben-Dor S."/>
            <person name="Jung S."/>
        </authorList>
    </citation>
    <scope>NUCLEOTIDE SEQUENCE [LARGE SCALE GENOMIC DNA]</scope>
    <source>
        <strain evidence="18">Y27499</strain>
    </source>
</reference>
<evidence type="ECO:0000256" key="1">
    <source>
        <dbReference type="ARBA" id="ARBA00004576"/>
    </source>
</evidence>
<feature type="compositionally biased region" description="Basic and acidic residues" evidence="13">
    <location>
        <begin position="1"/>
        <end position="10"/>
    </location>
</feature>
<proteinExistence type="inferred from homology"/>
<dbReference type="InterPro" id="IPR002471">
    <property type="entry name" value="Pept_S9_AS"/>
</dbReference>
<keyword evidence="3" id="KW-0031">Aminopeptidase</keyword>
<keyword evidence="5" id="KW-0645">Protease</keyword>
<dbReference type="GO" id="GO:0005886">
    <property type="term" value="C:plasma membrane"/>
    <property type="evidence" value="ECO:0007669"/>
    <property type="project" value="TreeGrafter"/>
</dbReference>
<dbReference type="GO" id="GO:0005774">
    <property type="term" value="C:vacuolar membrane"/>
    <property type="evidence" value="ECO:0007669"/>
    <property type="project" value="UniProtKB-SubCell"/>
</dbReference>
<dbReference type="Pfam" id="PF00930">
    <property type="entry name" value="DPPIV_N"/>
    <property type="match status" value="1"/>
</dbReference>
<dbReference type="InterPro" id="IPR029058">
    <property type="entry name" value="AB_hydrolase_fold"/>
</dbReference>
<evidence type="ECO:0000256" key="13">
    <source>
        <dbReference type="SAM" id="MobiDB-lite"/>
    </source>
</evidence>
<keyword evidence="8" id="KW-0720">Serine protease</keyword>
<dbReference type="GO" id="GO:0008239">
    <property type="term" value="F:dipeptidyl-peptidase activity"/>
    <property type="evidence" value="ECO:0007669"/>
    <property type="project" value="TreeGrafter"/>
</dbReference>
<evidence type="ECO:0000256" key="9">
    <source>
        <dbReference type="ARBA" id="ARBA00022968"/>
    </source>
</evidence>
<dbReference type="GO" id="GO:0004177">
    <property type="term" value="F:aminopeptidase activity"/>
    <property type="evidence" value="ECO:0007669"/>
    <property type="project" value="UniProtKB-KW"/>
</dbReference>
<dbReference type="AlphaFoldDB" id="A0AAN7WJD5"/>
<comment type="similarity">
    <text evidence="2">Belongs to the peptidase S9B family.</text>
</comment>
<evidence type="ECO:0000256" key="2">
    <source>
        <dbReference type="ARBA" id="ARBA00006150"/>
    </source>
</evidence>
<dbReference type="GO" id="GO:0006508">
    <property type="term" value="P:proteolysis"/>
    <property type="evidence" value="ECO:0007669"/>
    <property type="project" value="UniProtKB-KW"/>
</dbReference>
<evidence type="ECO:0000256" key="7">
    <source>
        <dbReference type="ARBA" id="ARBA00022801"/>
    </source>
</evidence>
<keyword evidence="6 14" id="KW-0812">Transmembrane</keyword>
<keyword evidence="10 14" id="KW-1133">Transmembrane helix</keyword>
<evidence type="ECO:0000256" key="10">
    <source>
        <dbReference type="ARBA" id="ARBA00022989"/>
    </source>
</evidence>
<dbReference type="InterPro" id="IPR050278">
    <property type="entry name" value="Serine_Prot_S9B/DPPIV"/>
</dbReference>
<evidence type="ECO:0000256" key="5">
    <source>
        <dbReference type="ARBA" id="ARBA00022670"/>
    </source>
</evidence>
<keyword evidence="12" id="KW-0325">Glycoprotein</keyword>
<organism evidence="17 18">
    <name type="scientific">Arxiozyma heterogenica</name>
    <dbReference type="NCBI Taxonomy" id="278026"/>
    <lineage>
        <taxon>Eukaryota</taxon>
        <taxon>Fungi</taxon>
        <taxon>Dikarya</taxon>
        <taxon>Ascomycota</taxon>
        <taxon>Saccharomycotina</taxon>
        <taxon>Saccharomycetes</taxon>
        <taxon>Saccharomycetales</taxon>
        <taxon>Saccharomycetaceae</taxon>
        <taxon>Arxiozyma</taxon>
    </lineage>
</organism>
<keyword evidence="11 14" id="KW-0472">Membrane</keyword>
<dbReference type="FunFam" id="3.40.50.1820:FF:000003">
    <property type="entry name" value="Dipeptidyl peptidase 4"/>
    <property type="match status" value="1"/>
</dbReference>
<evidence type="ECO:0000256" key="8">
    <source>
        <dbReference type="ARBA" id="ARBA00022825"/>
    </source>
</evidence>
<name>A0AAN7WJD5_9SACH</name>
<evidence type="ECO:0000256" key="6">
    <source>
        <dbReference type="ARBA" id="ARBA00022692"/>
    </source>
</evidence>
<feature type="region of interest" description="Disordered" evidence="13">
    <location>
        <begin position="1"/>
        <end position="24"/>
    </location>
</feature>
<dbReference type="PANTHER" id="PTHR11731">
    <property type="entry name" value="PROTEASE FAMILY S9B,C DIPEPTIDYL-PEPTIDASE IV-RELATED"/>
    <property type="match status" value="1"/>
</dbReference>
<feature type="domain" description="Peptidase S9 prolyl oligopeptidase catalytic" evidence="15">
    <location>
        <begin position="658"/>
        <end position="855"/>
    </location>
</feature>
<dbReference type="EMBL" id="JAWIZZ010000059">
    <property type="protein sequence ID" value="KAK5773950.1"/>
    <property type="molecule type" value="Genomic_DNA"/>
</dbReference>
<evidence type="ECO:0000259" key="16">
    <source>
        <dbReference type="Pfam" id="PF00930"/>
    </source>
</evidence>
<keyword evidence="4" id="KW-0926">Vacuole</keyword>
<dbReference type="SUPFAM" id="SSF53474">
    <property type="entry name" value="alpha/beta-Hydrolases"/>
    <property type="match status" value="1"/>
</dbReference>
<evidence type="ECO:0000256" key="4">
    <source>
        <dbReference type="ARBA" id="ARBA00022554"/>
    </source>
</evidence>
<evidence type="ECO:0000256" key="12">
    <source>
        <dbReference type="ARBA" id="ARBA00023180"/>
    </source>
</evidence>
<sequence>MEPTEVDRLITPEANTGRDPLTERPIMSTTTEENDEDIERIPERHLKTYRIHLLDRLIKLGVLGLLIVWGFVVLIKLVPAKLTTPKDTDVYHSNDTFRLPDPYMTEEGLLKVSFNYTRNESFVPQIHTLQWLRNNALEDTNNDKGLYFTSINNTYQIRSVIDASYSRILFEGQNITYGNRNFTVETITASPDLSKLLIKTNCIQNWRHSSFSTYFVFIEEDFSIQHIGDSIALTQWSPNSIELAYVQDNNIYLYSTKTKQTITQITNDGNHQIFNGRPDWVYEEEIFETDRTLWWSPNGKYLAFLKIDETEVEEYIIPYFVHNKVGQYPEMKSIRYPKSGTPNPKVELLVYDTENDSIYRSFVNHGKFHDSILITEVKWMGNNNLIAKVTDRSSNDLNVVFIDLRTQETKVVRSESSNESWWEITRKTMHIPKDLKKGRTHNGYVDLMPVNGYNHLVYFSSLIATTPIILTSGHWEVSSGPIAFDNRLERIYFQATKKSSTERHIYYVSLKKPNQIYEVTDTSKPGVYDITFSSNCEYALLTYEGPEIPFQKIIRVNVDKSDDKVIGNKIGKTVYYLEKNEILKNRLKSFSIPKKTYKELNLGKDNKGNDILVNAIEVLPDGFNKTLKNYYPVFFYPYGGPNSQQVIQKFSIGFSEVISSQLNAIVVIVDGRGTGCKGIQFRSLVRGNLGEYEAIDQINAATLYSKREYVNSDKIAIFGWSYGGYLTLKTLEKDAGKTFKYGLSVAPVTDWRFYDSVYTERYMYTPQENLDGYKKSRVFNVTSIGQAKRFLLMHGTGDDNVHFQHSLVFLDQLNQANIENYDVHIFPDSDHAIKYHNANVIVYDKLLDWTRNAFTERF</sequence>
<dbReference type="SUPFAM" id="SSF82171">
    <property type="entry name" value="DPP6 N-terminal domain-like"/>
    <property type="match status" value="1"/>
</dbReference>
<feature type="domain" description="Dipeptidylpeptidase IV N-terminal" evidence="16">
    <location>
        <begin position="190"/>
        <end position="549"/>
    </location>
</feature>
<comment type="subcellular location">
    <subcellularLocation>
        <location evidence="1">Vacuole membrane</location>
        <topology evidence="1">Single-pass type II membrane protein</topology>
    </subcellularLocation>
</comment>
<dbReference type="PROSITE" id="PS00708">
    <property type="entry name" value="PRO_ENDOPEP_SER"/>
    <property type="match status" value="1"/>
</dbReference>
<gene>
    <name evidence="17" type="ORF">RI543_004705</name>
</gene>
<dbReference type="Gene3D" id="2.140.10.30">
    <property type="entry name" value="Dipeptidylpeptidase IV, N-terminal domain"/>
    <property type="match status" value="1"/>
</dbReference>
<dbReference type="Gene3D" id="3.40.50.1820">
    <property type="entry name" value="alpha/beta hydrolase"/>
    <property type="match status" value="1"/>
</dbReference>
<comment type="caution">
    <text evidence="17">The sequence shown here is derived from an EMBL/GenBank/DDBJ whole genome shotgun (WGS) entry which is preliminary data.</text>
</comment>
<keyword evidence="9" id="KW-0735">Signal-anchor</keyword>
<evidence type="ECO:0000256" key="11">
    <source>
        <dbReference type="ARBA" id="ARBA00023136"/>
    </source>
</evidence>
<keyword evidence="7" id="KW-0378">Hydrolase</keyword>
<dbReference type="PANTHER" id="PTHR11731:SF200">
    <property type="entry name" value="DIPEPTIDYL PEPTIDASE 10, ISOFORM B"/>
    <property type="match status" value="1"/>
</dbReference>
<protein>
    <submittedName>
        <fullName evidence="17">Uncharacterized protein</fullName>
    </submittedName>
</protein>
<accession>A0AAN7WJD5</accession>
<evidence type="ECO:0000259" key="15">
    <source>
        <dbReference type="Pfam" id="PF00326"/>
    </source>
</evidence>
<evidence type="ECO:0000256" key="3">
    <source>
        <dbReference type="ARBA" id="ARBA00022438"/>
    </source>
</evidence>
<keyword evidence="18" id="KW-1185">Reference proteome</keyword>
<dbReference type="GO" id="GO:0004252">
    <property type="term" value="F:serine-type endopeptidase activity"/>
    <property type="evidence" value="ECO:0007669"/>
    <property type="project" value="InterPro"/>
</dbReference>
<evidence type="ECO:0000256" key="14">
    <source>
        <dbReference type="SAM" id="Phobius"/>
    </source>
</evidence>
<dbReference type="Proteomes" id="UP001306508">
    <property type="component" value="Unassembled WGS sequence"/>
</dbReference>
<evidence type="ECO:0000313" key="17">
    <source>
        <dbReference type="EMBL" id="KAK5773950.1"/>
    </source>
</evidence>
<evidence type="ECO:0000313" key="18">
    <source>
        <dbReference type="Proteomes" id="UP001306508"/>
    </source>
</evidence>
<dbReference type="Pfam" id="PF00326">
    <property type="entry name" value="Peptidase_S9"/>
    <property type="match status" value="1"/>
</dbReference>
<dbReference type="InterPro" id="IPR002469">
    <property type="entry name" value="Peptidase_S9B_N"/>
</dbReference>
<feature type="transmembrane region" description="Helical" evidence="14">
    <location>
        <begin position="57"/>
        <end position="78"/>
    </location>
</feature>
<dbReference type="InterPro" id="IPR001375">
    <property type="entry name" value="Peptidase_S9_cat"/>
</dbReference>